<keyword evidence="5" id="KW-1185">Reference proteome</keyword>
<dbReference type="InterPro" id="IPR036388">
    <property type="entry name" value="WH-like_DNA-bd_sf"/>
</dbReference>
<evidence type="ECO:0000313" key="5">
    <source>
        <dbReference type="Proteomes" id="UP000324194"/>
    </source>
</evidence>
<feature type="domain" description="Smf/DprA SLOG" evidence="2">
    <location>
        <begin position="79"/>
        <end position="288"/>
    </location>
</feature>
<gene>
    <name evidence="4" type="ORF">AQUSIP_03620</name>
</gene>
<dbReference type="EMBL" id="LR699119">
    <property type="protein sequence ID" value="VVC75086.1"/>
    <property type="molecule type" value="Genomic_DNA"/>
</dbReference>
<dbReference type="AlphaFoldDB" id="A0A5E4PFI3"/>
<dbReference type="InterPro" id="IPR003488">
    <property type="entry name" value="DprA"/>
</dbReference>
<dbReference type="Proteomes" id="UP000324194">
    <property type="component" value="Chromosome 1"/>
</dbReference>
<dbReference type="Gene3D" id="1.10.10.10">
    <property type="entry name" value="Winged helix-like DNA-binding domain superfamily/Winged helix DNA-binding domain"/>
    <property type="match status" value="1"/>
</dbReference>
<dbReference type="NCBIfam" id="TIGR00732">
    <property type="entry name" value="dprA"/>
    <property type="match status" value="1"/>
</dbReference>
<dbReference type="InterPro" id="IPR010994">
    <property type="entry name" value="RuvA_2-like"/>
</dbReference>
<name>A0A5E4PFI3_9COXI</name>
<organism evidence="4 5">
    <name type="scientific">Aquicella siphonis</name>
    <dbReference type="NCBI Taxonomy" id="254247"/>
    <lineage>
        <taxon>Bacteria</taxon>
        <taxon>Pseudomonadati</taxon>
        <taxon>Pseudomonadota</taxon>
        <taxon>Gammaproteobacteria</taxon>
        <taxon>Legionellales</taxon>
        <taxon>Coxiellaceae</taxon>
        <taxon>Aquicella</taxon>
    </lineage>
</organism>
<comment type="similarity">
    <text evidence="1">Belongs to the DprA/Smf family.</text>
</comment>
<dbReference type="GO" id="GO:0009294">
    <property type="term" value="P:DNA-mediated transformation"/>
    <property type="evidence" value="ECO:0007669"/>
    <property type="project" value="InterPro"/>
</dbReference>
<sequence>MSSQYLRYWLALLQLPEVGPRTALRWLKQFSDIQALFHASADEMRHKGLSERHSKALSRIDWDQVDKELAWGNQSGCHIIALDDADYPDLLKEVADPPLVLYAHGDKTVLKQRQIAVVGSRNATPGGVKNAGFFAKVLAECGWAVTSGLALGVDGASHRGALAANGVTIGVAGTGLNHVYPRTHRALVEEIVQKRGVVVSEFPLDVPPRAANFPRRNRIIGGLSLGVLVVEAALKSGSLITAQHALEQGREVFAIPGSIHHPLSRGCHHLIRQGAKLVESAEDIFEEMRGLMSDVRRPGENSQAGNREGLDGLCREILEQIGYEITPLDVILWRSGLTAGEVSSILLTLELKGYIQSVPGGYVREILNL</sequence>
<dbReference type="SUPFAM" id="SSF102405">
    <property type="entry name" value="MCP/YpsA-like"/>
    <property type="match status" value="1"/>
</dbReference>
<dbReference type="Pfam" id="PF02481">
    <property type="entry name" value="DNA_processg_A"/>
    <property type="match status" value="1"/>
</dbReference>
<evidence type="ECO:0000256" key="1">
    <source>
        <dbReference type="ARBA" id="ARBA00006525"/>
    </source>
</evidence>
<evidence type="ECO:0000259" key="3">
    <source>
        <dbReference type="Pfam" id="PF17782"/>
    </source>
</evidence>
<dbReference type="InterPro" id="IPR057666">
    <property type="entry name" value="DrpA_SLOG"/>
</dbReference>
<dbReference type="PANTHER" id="PTHR43022:SF1">
    <property type="entry name" value="PROTEIN SMF"/>
    <property type="match status" value="1"/>
</dbReference>
<dbReference type="InterPro" id="IPR041614">
    <property type="entry name" value="DprA_WH"/>
</dbReference>
<dbReference type="OrthoDB" id="9785707at2"/>
<dbReference type="RefSeq" id="WP_148338068.1">
    <property type="nucleotide sequence ID" value="NZ_LR699119.1"/>
</dbReference>
<evidence type="ECO:0000259" key="2">
    <source>
        <dbReference type="Pfam" id="PF02481"/>
    </source>
</evidence>
<dbReference type="SUPFAM" id="SSF47781">
    <property type="entry name" value="RuvA domain 2-like"/>
    <property type="match status" value="1"/>
</dbReference>
<dbReference type="PANTHER" id="PTHR43022">
    <property type="entry name" value="PROTEIN SMF"/>
    <property type="match status" value="1"/>
</dbReference>
<proteinExistence type="inferred from homology"/>
<dbReference type="Pfam" id="PF17782">
    <property type="entry name" value="WHD_DprA"/>
    <property type="match status" value="1"/>
</dbReference>
<reference evidence="4 5" key="1">
    <citation type="submission" date="2019-08" db="EMBL/GenBank/DDBJ databases">
        <authorList>
            <person name="Guy L."/>
        </authorList>
    </citation>
    <scope>NUCLEOTIDE SEQUENCE [LARGE SCALE GENOMIC DNA]</scope>
    <source>
        <strain evidence="4 5">SGT-108</strain>
    </source>
</reference>
<accession>A0A5E4PFI3</accession>
<dbReference type="Gene3D" id="3.40.50.450">
    <property type="match status" value="1"/>
</dbReference>
<dbReference type="KEGG" id="asip:AQUSIP_03620"/>
<evidence type="ECO:0000313" key="4">
    <source>
        <dbReference type="EMBL" id="VVC75086.1"/>
    </source>
</evidence>
<feature type="domain" description="DprA winged helix" evidence="3">
    <location>
        <begin position="308"/>
        <end position="361"/>
    </location>
</feature>
<protein>
    <submittedName>
        <fullName evidence="4">Uncharacterized protein</fullName>
    </submittedName>
</protein>